<dbReference type="Proteomes" id="UP000034688">
    <property type="component" value="Unassembled WGS sequence"/>
</dbReference>
<evidence type="ECO:0000313" key="3">
    <source>
        <dbReference type="Proteomes" id="UP000034688"/>
    </source>
</evidence>
<gene>
    <name evidence="2" type="ORF">UR54_C0001G0015</name>
</gene>
<feature type="compositionally biased region" description="Low complexity" evidence="1">
    <location>
        <begin position="51"/>
        <end position="60"/>
    </location>
</feature>
<organism evidence="2 3">
    <name type="scientific">Candidatus Roizmanbacteria bacterium GW2011_GWA2_34_18</name>
    <dbReference type="NCBI Taxonomy" id="1618477"/>
    <lineage>
        <taxon>Bacteria</taxon>
        <taxon>Candidatus Roizmaniibacteriota</taxon>
    </lineage>
</organism>
<dbReference type="EMBL" id="LBPP01000001">
    <property type="protein sequence ID" value="KKP61475.1"/>
    <property type="molecule type" value="Genomic_DNA"/>
</dbReference>
<feature type="compositionally biased region" description="Basic and acidic residues" evidence="1">
    <location>
        <begin position="91"/>
        <end position="126"/>
    </location>
</feature>
<comment type="caution">
    <text evidence="2">The sequence shown here is derived from an EMBL/GenBank/DDBJ whole genome shotgun (WGS) entry which is preliminary data.</text>
</comment>
<evidence type="ECO:0000313" key="2">
    <source>
        <dbReference type="EMBL" id="KKP61475.1"/>
    </source>
</evidence>
<feature type="region of interest" description="Disordered" evidence="1">
    <location>
        <begin position="85"/>
        <end position="166"/>
    </location>
</feature>
<sequence>MTKGSLLEDTFEQLVELGQSTAKKTVKSVAQTLNPFDKTSETQNTKHSKSPESSKNPNNHTPVDFDKLKNKFQDKDKLQAEALRNRLFQIVKREDEKILERKDMEEAQKKRQEEYLAQEKKKKEQQQKIQGQQSGMPTGKAKRGFMSRKKTSEQQHVENKPASGKQ</sequence>
<reference evidence="2 3" key="1">
    <citation type="journal article" date="2015" name="Nature">
        <title>rRNA introns, odd ribosomes, and small enigmatic genomes across a large radiation of phyla.</title>
        <authorList>
            <person name="Brown C.T."/>
            <person name="Hug L.A."/>
            <person name="Thomas B.C."/>
            <person name="Sharon I."/>
            <person name="Castelle C.J."/>
            <person name="Singh A."/>
            <person name="Wilkins M.J."/>
            <person name="Williams K.H."/>
            <person name="Banfield J.F."/>
        </authorList>
    </citation>
    <scope>NUCLEOTIDE SEQUENCE [LARGE SCALE GENOMIC DNA]</scope>
</reference>
<dbReference type="AlphaFoldDB" id="A0A0G0DDY0"/>
<feature type="compositionally biased region" description="Basic residues" evidence="1">
    <location>
        <begin position="140"/>
        <end position="149"/>
    </location>
</feature>
<feature type="compositionally biased region" description="Basic and acidic residues" evidence="1">
    <location>
        <begin position="150"/>
        <end position="159"/>
    </location>
</feature>
<feature type="region of interest" description="Disordered" evidence="1">
    <location>
        <begin position="32"/>
        <end position="72"/>
    </location>
</feature>
<protein>
    <submittedName>
        <fullName evidence="2">Uncharacterized protein</fullName>
    </submittedName>
</protein>
<feature type="compositionally biased region" description="Basic and acidic residues" evidence="1">
    <location>
        <begin position="63"/>
        <end position="72"/>
    </location>
</feature>
<accession>A0A0G0DDY0</accession>
<proteinExistence type="predicted"/>
<evidence type="ECO:0000256" key="1">
    <source>
        <dbReference type="SAM" id="MobiDB-lite"/>
    </source>
</evidence>
<name>A0A0G0DDY0_9BACT</name>